<protein>
    <submittedName>
        <fullName evidence="2">HNH endonuclease</fullName>
    </submittedName>
</protein>
<dbReference type="Gene3D" id="3.90.75.20">
    <property type="match status" value="1"/>
</dbReference>
<proteinExistence type="predicted"/>
<dbReference type="InterPro" id="IPR003615">
    <property type="entry name" value="HNH_nuc"/>
</dbReference>
<dbReference type="Pfam" id="PF13392">
    <property type="entry name" value="HNH_3"/>
    <property type="match status" value="1"/>
</dbReference>
<reference evidence="2" key="2">
    <citation type="submission" date="2021-09" db="EMBL/GenBank/DDBJ databases">
        <authorList>
            <person name="Gilroy R."/>
        </authorList>
    </citation>
    <scope>NUCLEOTIDE SEQUENCE</scope>
    <source>
        <strain evidence="2">1277</strain>
    </source>
</reference>
<name>A0A921T094_9FIRM</name>
<evidence type="ECO:0000313" key="3">
    <source>
        <dbReference type="Proteomes" id="UP000776700"/>
    </source>
</evidence>
<feature type="domain" description="HNH nuclease" evidence="1">
    <location>
        <begin position="51"/>
        <end position="100"/>
    </location>
</feature>
<reference evidence="2" key="1">
    <citation type="journal article" date="2021" name="PeerJ">
        <title>Extensive microbial diversity within the chicken gut microbiome revealed by metagenomics and culture.</title>
        <authorList>
            <person name="Gilroy R."/>
            <person name="Ravi A."/>
            <person name="Getino M."/>
            <person name="Pursley I."/>
            <person name="Horton D.L."/>
            <person name="Alikhan N.F."/>
            <person name="Baker D."/>
            <person name="Gharbi K."/>
            <person name="Hall N."/>
            <person name="Watson M."/>
            <person name="Adriaenssens E.M."/>
            <person name="Foster-Nyarko E."/>
            <person name="Jarju S."/>
            <person name="Secka A."/>
            <person name="Antonio M."/>
            <person name="Oren A."/>
            <person name="Chaudhuri R.R."/>
            <person name="La Ragione R."/>
            <person name="Hildebrand F."/>
            <person name="Pallen M.J."/>
        </authorList>
    </citation>
    <scope>NUCLEOTIDE SEQUENCE</scope>
    <source>
        <strain evidence="2">1277</strain>
    </source>
</reference>
<dbReference type="SMART" id="SM00507">
    <property type="entry name" value="HNHc"/>
    <property type="match status" value="1"/>
</dbReference>
<keyword evidence="2" id="KW-0378">Hydrolase</keyword>
<dbReference type="EMBL" id="DYUB01000328">
    <property type="protein sequence ID" value="HJG97541.1"/>
    <property type="molecule type" value="Genomic_DNA"/>
</dbReference>
<sequence length="181" mass="21264">MIVIIEEIWIENNGYRISNYGKVTKKNSDKLQKMNTNEFGYVMCSVKFKDGFYARSVHRAVAYAFLGDTYRKGLEVNHIDGNKENNRVDNLEWVTKSENQQHESRVLQNRNGENCYMSKLTDEQVVEIYNMCKNTTILYKDIAKMFNTTPPNISHIVNGRRWKYLNLEPLPLIKSKKNSKR</sequence>
<dbReference type="AlphaFoldDB" id="A0A921T094"/>
<dbReference type="Proteomes" id="UP000776700">
    <property type="component" value="Unassembled WGS sequence"/>
</dbReference>
<evidence type="ECO:0000313" key="2">
    <source>
        <dbReference type="EMBL" id="HJG97541.1"/>
    </source>
</evidence>
<dbReference type="SUPFAM" id="SSF54060">
    <property type="entry name" value="His-Me finger endonucleases"/>
    <property type="match status" value="1"/>
</dbReference>
<dbReference type="GO" id="GO:0004519">
    <property type="term" value="F:endonuclease activity"/>
    <property type="evidence" value="ECO:0007669"/>
    <property type="project" value="UniProtKB-KW"/>
</dbReference>
<gene>
    <name evidence="2" type="ORF">K8V90_10605</name>
</gene>
<feature type="non-terminal residue" evidence="2">
    <location>
        <position position="181"/>
    </location>
</feature>
<accession>A0A921T094</accession>
<comment type="caution">
    <text evidence="2">The sequence shown here is derived from an EMBL/GenBank/DDBJ whole genome shotgun (WGS) entry which is preliminary data.</text>
</comment>
<evidence type="ECO:0000259" key="1">
    <source>
        <dbReference type="SMART" id="SM00507"/>
    </source>
</evidence>
<keyword evidence="2" id="KW-0255">Endonuclease</keyword>
<keyword evidence="2" id="KW-0540">Nuclease</keyword>
<dbReference type="InterPro" id="IPR044925">
    <property type="entry name" value="His-Me_finger_sf"/>
</dbReference>
<organism evidence="2 3">
    <name type="scientific">Romboutsia timonensis</name>
    <dbReference type="NCBI Taxonomy" id="1776391"/>
    <lineage>
        <taxon>Bacteria</taxon>
        <taxon>Bacillati</taxon>
        <taxon>Bacillota</taxon>
        <taxon>Clostridia</taxon>
        <taxon>Peptostreptococcales</taxon>
        <taxon>Peptostreptococcaceae</taxon>
        <taxon>Romboutsia</taxon>
    </lineage>
</organism>